<sequence length="463" mass="53192">MIIFVYALEPDGTVFDDISKATEYSILWIPLAMLGLTLLTRNRKKTSYWTWYTLTWIQYIRWLCLINTSIDENLLNFYTRLIDGTTGYKIFPSKSTDLPSKFQEIGVENYYFINNTEKFFIAFCASISICIFLIVAGWKSNRFRELKEKFMGNFVIRTTLVCAYDFFIFAFLQFYKGSLSGSYDIINIIISAVIFIFCIIITIYSPIYISGQSSISLTPHNSTLLEKFKHTERFKGYYYFIYLFIRLGTSISLVFIQSSPVAQTIIIGLLELILILYIFLYKPFHDMNIGYYIASCEICTLAIIACLGSYASGADKDGKLFLRWVIFTSFCLGLLICIGNFVITLIKKLPENAQIKQVPEIIVVPANEGLNLDTRIKENSIVGLEAESNIGIKTPTVVSRQRDQPPLKSREENTRNDENKDRTRPELNTSTVPLFFDESNIRSELPYYSRLAAKYTRGIADNK</sequence>
<evidence type="ECO:0000313" key="4">
    <source>
        <dbReference type="Proteomes" id="UP000187209"/>
    </source>
</evidence>
<feature type="transmembrane region" description="Helical" evidence="2">
    <location>
        <begin position="262"/>
        <end position="280"/>
    </location>
</feature>
<feature type="transmembrane region" description="Helical" evidence="2">
    <location>
        <begin position="119"/>
        <end position="138"/>
    </location>
</feature>
<keyword evidence="2" id="KW-1133">Transmembrane helix</keyword>
<feature type="transmembrane region" description="Helical" evidence="2">
    <location>
        <begin position="21"/>
        <end position="39"/>
    </location>
</feature>
<dbReference type="Proteomes" id="UP000187209">
    <property type="component" value="Unassembled WGS sequence"/>
</dbReference>
<accession>A0A1R2BCQ0</accession>
<name>A0A1R2BCQ0_9CILI</name>
<evidence type="ECO:0000256" key="1">
    <source>
        <dbReference type="SAM" id="MobiDB-lite"/>
    </source>
</evidence>
<dbReference type="EMBL" id="MPUH01000744">
    <property type="protein sequence ID" value="OMJ74539.1"/>
    <property type="molecule type" value="Genomic_DNA"/>
</dbReference>
<protein>
    <recommendedName>
        <fullName evidence="5">TRP C-terminal domain-containing protein</fullName>
    </recommendedName>
</protein>
<comment type="caution">
    <text evidence="3">The sequence shown here is derived from an EMBL/GenBank/DDBJ whole genome shotgun (WGS) entry which is preliminary data.</text>
</comment>
<feature type="transmembrane region" description="Helical" evidence="2">
    <location>
        <begin position="324"/>
        <end position="346"/>
    </location>
</feature>
<proteinExistence type="predicted"/>
<evidence type="ECO:0000256" key="2">
    <source>
        <dbReference type="SAM" id="Phobius"/>
    </source>
</evidence>
<feature type="transmembrane region" description="Helical" evidence="2">
    <location>
        <begin position="237"/>
        <end position="256"/>
    </location>
</feature>
<keyword evidence="2" id="KW-0472">Membrane</keyword>
<dbReference type="AlphaFoldDB" id="A0A1R2BCQ0"/>
<evidence type="ECO:0008006" key="5">
    <source>
        <dbReference type="Google" id="ProtNLM"/>
    </source>
</evidence>
<keyword evidence="2" id="KW-0812">Transmembrane</keyword>
<reference evidence="3 4" key="1">
    <citation type="submission" date="2016-11" db="EMBL/GenBank/DDBJ databases">
        <title>The macronuclear genome of Stentor coeruleus: a giant cell with tiny introns.</title>
        <authorList>
            <person name="Slabodnick M."/>
            <person name="Ruby J.G."/>
            <person name="Reiff S.B."/>
            <person name="Swart E.C."/>
            <person name="Gosai S."/>
            <person name="Prabakaran S."/>
            <person name="Witkowska E."/>
            <person name="Larue G.E."/>
            <person name="Fisher S."/>
            <person name="Freeman R.M."/>
            <person name="Gunawardena J."/>
            <person name="Chu W."/>
            <person name="Stover N.A."/>
            <person name="Gregory B.D."/>
            <person name="Nowacki M."/>
            <person name="Derisi J."/>
            <person name="Roy S.W."/>
            <person name="Marshall W.F."/>
            <person name="Sood P."/>
        </authorList>
    </citation>
    <scope>NUCLEOTIDE SEQUENCE [LARGE SCALE GENOMIC DNA]</scope>
    <source>
        <strain evidence="3">WM001</strain>
    </source>
</reference>
<feature type="transmembrane region" description="Helical" evidence="2">
    <location>
        <begin position="51"/>
        <end position="70"/>
    </location>
</feature>
<feature type="transmembrane region" description="Helical" evidence="2">
    <location>
        <begin position="292"/>
        <end position="312"/>
    </location>
</feature>
<gene>
    <name evidence="3" type="ORF">SteCoe_26500</name>
</gene>
<evidence type="ECO:0000313" key="3">
    <source>
        <dbReference type="EMBL" id="OMJ74539.1"/>
    </source>
</evidence>
<keyword evidence="4" id="KW-1185">Reference proteome</keyword>
<organism evidence="3 4">
    <name type="scientific">Stentor coeruleus</name>
    <dbReference type="NCBI Taxonomy" id="5963"/>
    <lineage>
        <taxon>Eukaryota</taxon>
        <taxon>Sar</taxon>
        <taxon>Alveolata</taxon>
        <taxon>Ciliophora</taxon>
        <taxon>Postciliodesmatophora</taxon>
        <taxon>Heterotrichea</taxon>
        <taxon>Heterotrichida</taxon>
        <taxon>Stentoridae</taxon>
        <taxon>Stentor</taxon>
    </lineage>
</organism>
<feature type="transmembrane region" description="Helical" evidence="2">
    <location>
        <begin position="150"/>
        <end position="173"/>
    </location>
</feature>
<feature type="compositionally biased region" description="Basic and acidic residues" evidence="1">
    <location>
        <begin position="400"/>
        <end position="425"/>
    </location>
</feature>
<feature type="region of interest" description="Disordered" evidence="1">
    <location>
        <begin position="395"/>
        <end position="431"/>
    </location>
</feature>
<feature type="transmembrane region" description="Helical" evidence="2">
    <location>
        <begin position="185"/>
        <end position="209"/>
    </location>
</feature>